<evidence type="ECO:0000313" key="2">
    <source>
        <dbReference type="EMBL" id="KAG0023869.1"/>
    </source>
</evidence>
<feature type="region of interest" description="Disordered" evidence="1">
    <location>
        <begin position="660"/>
        <end position="730"/>
    </location>
</feature>
<sequence>MTEDEKLQYFFHVFRDPEDPEKLLTQLQAVEGEGTDAGSGSGKDVETTERRGDSKQRKSSEPEPNGDKNQDDQAEDDDEDDDERDALVNTTRSKRKTPCRGLLYNPDGSHQGDILVAAAFLADRIGQIVRRADTSNIPVLSRAGVEFQAAAADLAGLVKTLRAATGHLLYAFYHRLIKASRDLEEFLNESSGVSWRPTRISKYADELRVLHDQLSELRNKKLSERNSEGLDIKPMRPTPTPTPTSTSSSGHHTRSKVPILTSSQTMDLGSKNSTSTEKNSTEKNSAEKNSAEKNSAEKNSTEKSSTEKSSTEKSSTEKSSTEKSSDRFGPRPIKNSGLAPVPNSSHNQQSATKPRTTNSPPILVSDRSSSVDTTAADIFPMNGHLPASPIIHPLHYTLIESRSAEDRGIRTIVKDVNRNQDKLFGELREMSTKTHDDISSFSKQLKANTTTAQATESKLTDLTHAMERDRGRYFQEITSLRSELHQAVGTIMNNITHLLSYSQETHDTSQSVKKKLVVIEEQSTKQGNALSRQSEMLRQQEELAIKHGNVLDRQSDMLWQLDGQARDQCEILKQQCETQSDLLSQQNQRLAIQGDLLKQQSEQLATQSERLIKQGDLLKQQNERLAMQGKQLVEQGEIVNKMKRELDEVTETVKKISRNTYRPPAPLHNPISLSSPTATYHNPPSTPYTSQGYYSSTGGPSNGSPSSSQYRTGGPSSFGEPSSRGSSNGR</sequence>
<comment type="caution">
    <text evidence="2">The sequence shown here is derived from an EMBL/GenBank/DDBJ whole genome shotgun (WGS) entry which is preliminary data.</text>
</comment>
<feature type="region of interest" description="Disordered" evidence="1">
    <location>
        <begin position="220"/>
        <end position="369"/>
    </location>
</feature>
<feature type="compositionally biased region" description="Polar residues" evidence="1">
    <location>
        <begin position="671"/>
        <end position="691"/>
    </location>
</feature>
<keyword evidence="3" id="KW-1185">Reference proteome</keyword>
<evidence type="ECO:0000313" key="3">
    <source>
        <dbReference type="Proteomes" id="UP000703661"/>
    </source>
</evidence>
<name>A0A9P6N559_9FUNG</name>
<feature type="compositionally biased region" description="Basic and acidic residues" evidence="1">
    <location>
        <begin position="220"/>
        <end position="234"/>
    </location>
</feature>
<reference evidence="2" key="1">
    <citation type="journal article" date="2020" name="Fungal Divers.">
        <title>Resolving the Mortierellaceae phylogeny through synthesis of multi-gene phylogenetics and phylogenomics.</title>
        <authorList>
            <person name="Vandepol N."/>
            <person name="Liber J."/>
            <person name="Desiro A."/>
            <person name="Na H."/>
            <person name="Kennedy M."/>
            <person name="Barry K."/>
            <person name="Grigoriev I.V."/>
            <person name="Miller A.N."/>
            <person name="O'Donnell K."/>
            <person name="Stajich J.E."/>
            <person name="Bonito G."/>
        </authorList>
    </citation>
    <scope>NUCLEOTIDE SEQUENCE</scope>
    <source>
        <strain evidence="2">NRRL 2769</strain>
    </source>
</reference>
<protein>
    <submittedName>
        <fullName evidence="2">Uncharacterized protein</fullName>
    </submittedName>
</protein>
<feature type="compositionally biased region" description="Basic and acidic residues" evidence="1">
    <location>
        <begin position="43"/>
        <end position="71"/>
    </location>
</feature>
<accession>A0A9P6N559</accession>
<dbReference type="EMBL" id="JAAAID010000039">
    <property type="protein sequence ID" value="KAG0023869.1"/>
    <property type="molecule type" value="Genomic_DNA"/>
</dbReference>
<feature type="compositionally biased region" description="Low complexity" evidence="1">
    <location>
        <begin position="692"/>
        <end position="730"/>
    </location>
</feature>
<organism evidence="2 3">
    <name type="scientific">Entomortierella chlamydospora</name>
    <dbReference type="NCBI Taxonomy" id="101097"/>
    <lineage>
        <taxon>Eukaryota</taxon>
        <taxon>Fungi</taxon>
        <taxon>Fungi incertae sedis</taxon>
        <taxon>Mucoromycota</taxon>
        <taxon>Mortierellomycotina</taxon>
        <taxon>Mortierellomycetes</taxon>
        <taxon>Mortierellales</taxon>
        <taxon>Mortierellaceae</taxon>
        <taxon>Entomortierella</taxon>
    </lineage>
</organism>
<feature type="compositionally biased region" description="Polar residues" evidence="1">
    <location>
        <begin position="342"/>
        <end position="369"/>
    </location>
</feature>
<feature type="compositionally biased region" description="Basic and acidic residues" evidence="1">
    <location>
        <begin position="279"/>
        <end position="329"/>
    </location>
</feature>
<dbReference type="Proteomes" id="UP000703661">
    <property type="component" value="Unassembled WGS sequence"/>
</dbReference>
<feature type="compositionally biased region" description="Acidic residues" evidence="1">
    <location>
        <begin position="72"/>
        <end position="84"/>
    </location>
</feature>
<feature type="region of interest" description="Disordered" evidence="1">
    <location>
        <begin position="28"/>
        <end position="101"/>
    </location>
</feature>
<evidence type="ECO:0000256" key="1">
    <source>
        <dbReference type="SAM" id="MobiDB-lite"/>
    </source>
</evidence>
<dbReference type="AlphaFoldDB" id="A0A9P6N559"/>
<proteinExistence type="predicted"/>
<gene>
    <name evidence="2" type="ORF">BGZ80_007561</name>
</gene>